<evidence type="ECO:0000313" key="2">
    <source>
        <dbReference type="Proteomes" id="UP000663859"/>
    </source>
</evidence>
<organism evidence="1 2">
    <name type="scientific">Candidatus Methylacidithermus pantelleriae</name>
    <dbReference type="NCBI Taxonomy" id="2744239"/>
    <lineage>
        <taxon>Bacteria</taxon>
        <taxon>Pseudomonadati</taxon>
        <taxon>Verrucomicrobiota</taxon>
        <taxon>Methylacidiphilae</taxon>
        <taxon>Methylacidiphilales</taxon>
        <taxon>Methylacidiphilaceae</taxon>
        <taxon>Candidatus Methylacidithermus</taxon>
    </lineage>
</organism>
<gene>
    <name evidence="1" type="ORF">MPNT_40062</name>
</gene>
<protein>
    <submittedName>
        <fullName evidence="1">Uncharacterized protein</fullName>
    </submittedName>
</protein>
<proteinExistence type="predicted"/>
<dbReference type="AlphaFoldDB" id="A0A8J2BN57"/>
<sequence length="74" mass="7843">MLKNRLALPARLLGCLWTVGGLGVLGSPRPTRRMDRPVSTLLAYRKQTVSESVSIGTPPAGTMDEFFLLAGGGS</sequence>
<reference evidence="1" key="1">
    <citation type="submission" date="2021-02" db="EMBL/GenBank/DDBJ databases">
        <authorList>
            <person name="Cremers G."/>
            <person name="Picone N."/>
        </authorList>
    </citation>
    <scope>NUCLEOTIDE SEQUENCE</scope>
    <source>
        <strain evidence="1">PQ17</strain>
    </source>
</reference>
<evidence type="ECO:0000313" key="1">
    <source>
        <dbReference type="EMBL" id="CAF0700874.1"/>
    </source>
</evidence>
<accession>A0A8J2BN57</accession>
<dbReference type="Proteomes" id="UP000663859">
    <property type="component" value="Unassembled WGS sequence"/>
</dbReference>
<dbReference type="EMBL" id="CAJNOB010000034">
    <property type="protein sequence ID" value="CAF0700874.1"/>
    <property type="molecule type" value="Genomic_DNA"/>
</dbReference>
<keyword evidence="2" id="KW-1185">Reference proteome</keyword>
<name>A0A8J2BN57_9BACT</name>
<comment type="caution">
    <text evidence="1">The sequence shown here is derived from an EMBL/GenBank/DDBJ whole genome shotgun (WGS) entry which is preliminary data.</text>
</comment>